<feature type="transmembrane region" description="Helical" evidence="1">
    <location>
        <begin position="30"/>
        <end position="56"/>
    </location>
</feature>
<comment type="caution">
    <text evidence="2">The sequence shown here is derived from an EMBL/GenBank/DDBJ whole genome shotgun (WGS) entry which is preliminary data.</text>
</comment>
<accession>A0ABQ3BB50</accession>
<feature type="transmembrane region" description="Helical" evidence="1">
    <location>
        <begin position="336"/>
        <end position="358"/>
    </location>
</feature>
<evidence type="ECO:0008006" key="4">
    <source>
        <dbReference type="Google" id="ProtNLM"/>
    </source>
</evidence>
<dbReference type="EMBL" id="BMYZ01000004">
    <property type="protein sequence ID" value="GGY87181.1"/>
    <property type="molecule type" value="Genomic_DNA"/>
</dbReference>
<name>A0ABQ3BB50_9GAMM</name>
<keyword evidence="1" id="KW-0472">Membrane</keyword>
<feature type="transmembrane region" description="Helical" evidence="1">
    <location>
        <begin position="289"/>
        <end position="307"/>
    </location>
</feature>
<reference evidence="3" key="1">
    <citation type="journal article" date="2019" name="Int. J. Syst. Evol. Microbiol.">
        <title>The Global Catalogue of Microorganisms (GCM) 10K type strain sequencing project: providing services to taxonomists for standard genome sequencing and annotation.</title>
        <authorList>
            <consortium name="The Broad Institute Genomics Platform"/>
            <consortium name="The Broad Institute Genome Sequencing Center for Infectious Disease"/>
            <person name="Wu L."/>
            <person name="Ma J."/>
        </authorList>
    </citation>
    <scope>NUCLEOTIDE SEQUENCE [LARGE SCALE GENOMIC DNA]</scope>
    <source>
        <strain evidence="3">KCTC 32239</strain>
    </source>
</reference>
<evidence type="ECO:0000256" key="1">
    <source>
        <dbReference type="SAM" id="Phobius"/>
    </source>
</evidence>
<keyword evidence="1" id="KW-0812">Transmembrane</keyword>
<gene>
    <name evidence="2" type="ORF">GCM10011613_35470</name>
</gene>
<feature type="transmembrane region" description="Helical" evidence="1">
    <location>
        <begin position="364"/>
        <end position="385"/>
    </location>
</feature>
<proteinExistence type="predicted"/>
<protein>
    <recommendedName>
        <fullName evidence="4">ABC transporter permease</fullName>
    </recommendedName>
</protein>
<feature type="transmembrane region" description="Helical" evidence="1">
    <location>
        <begin position="62"/>
        <end position="88"/>
    </location>
</feature>
<evidence type="ECO:0000313" key="2">
    <source>
        <dbReference type="EMBL" id="GGY87181.1"/>
    </source>
</evidence>
<organism evidence="2 3">
    <name type="scientific">Cellvibrio zantedeschiae</name>
    <dbReference type="NCBI Taxonomy" id="1237077"/>
    <lineage>
        <taxon>Bacteria</taxon>
        <taxon>Pseudomonadati</taxon>
        <taxon>Pseudomonadota</taxon>
        <taxon>Gammaproteobacteria</taxon>
        <taxon>Cellvibrionales</taxon>
        <taxon>Cellvibrionaceae</taxon>
        <taxon>Cellvibrio</taxon>
    </lineage>
</organism>
<feature type="transmembrane region" description="Helical" evidence="1">
    <location>
        <begin position="157"/>
        <end position="176"/>
    </location>
</feature>
<keyword evidence="1" id="KW-1133">Transmembrane helix</keyword>
<feature type="transmembrane region" description="Helical" evidence="1">
    <location>
        <begin position="431"/>
        <end position="449"/>
    </location>
</feature>
<feature type="transmembrane region" description="Helical" evidence="1">
    <location>
        <begin position="182"/>
        <end position="200"/>
    </location>
</feature>
<dbReference type="RefSeq" id="WP_189421090.1">
    <property type="nucleotide sequence ID" value="NZ_BMYZ01000004.1"/>
</dbReference>
<keyword evidence="3" id="KW-1185">Reference proteome</keyword>
<feature type="transmembrane region" description="Helical" evidence="1">
    <location>
        <begin position="100"/>
        <end position="121"/>
    </location>
</feature>
<sequence>MNQLLGWASISNMANQYWQLINAMLFNLKVIGYLVVLFLAAALVALLVGICVSKFWPLGLVLALLSLSIIGVLGFVGLPIGMLILIANKNIGLMANIRKKLFLITLLFSLFIIGINSVFILNTGKSALSLTFLLGGLLCCPLCYALTIFIASKDVGMAIFSPMLLIVFAKMTLAYIPAESPMFLALGNIVGWGAFYFWWMRFHPSGNVSKSVFLQTDKSQIHGALLQKFLLFRTKKIKTPMGTFLLGHSDHVVSFLKRLTLTYSFSLAFAVFLLGGFRNEHLDWEQLRISIFAACAYSFILMTMDFYSKKIMTNLRRAWLVFPGNREDLFHYLESFFWRGLRLLVAVNLMLLFLFLLGTQQLSYLIYISAGAAIMSLIVIFDFYWDVYSYKREQQVGQIKLSKALVSAVLVLLGCYYLVEKYSTFNVPEIKDLIALLVVVTVIALLNPVRKICMKRFKLVDI</sequence>
<evidence type="ECO:0000313" key="3">
    <source>
        <dbReference type="Proteomes" id="UP000619761"/>
    </source>
</evidence>
<dbReference type="Proteomes" id="UP000619761">
    <property type="component" value="Unassembled WGS sequence"/>
</dbReference>
<feature type="transmembrane region" description="Helical" evidence="1">
    <location>
        <begin position="127"/>
        <end position="150"/>
    </location>
</feature>
<feature type="transmembrane region" description="Helical" evidence="1">
    <location>
        <begin position="259"/>
        <end position="277"/>
    </location>
</feature>